<keyword evidence="1" id="KW-1185">Reference proteome</keyword>
<dbReference type="RefSeq" id="XP_014481842.1">
    <property type="nucleotide sequence ID" value="XM_014626356.1"/>
</dbReference>
<protein>
    <submittedName>
        <fullName evidence="2">Uncharacterized protein LOC106748120</fullName>
    </submittedName>
</protein>
<dbReference type="OrthoDB" id="10060618at2759"/>
<dbReference type="GeneID" id="106748120"/>
<reference evidence="2" key="1">
    <citation type="submission" date="2025-08" db="UniProtKB">
        <authorList>
            <consortium name="RefSeq"/>
        </authorList>
    </citation>
    <scope>IDENTIFICATION</scope>
</reference>
<accession>A0A6P3XUL7</accession>
<proteinExistence type="predicted"/>
<organism evidence="1 2">
    <name type="scientific">Dinoponera quadriceps</name>
    <name type="common">South American ant</name>
    <dbReference type="NCBI Taxonomy" id="609295"/>
    <lineage>
        <taxon>Eukaryota</taxon>
        <taxon>Metazoa</taxon>
        <taxon>Ecdysozoa</taxon>
        <taxon>Arthropoda</taxon>
        <taxon>Hexapoda</taxon>
        <taxon>Insecta</taxon>
        <taxon>Pterygota</taxon>
        <taxon>Neoptera</taxon>
        <taxon>Endopterygota</taxon>
        <taxon>Hymenoptera</taxon>
        <taxon>Apocrita</taxon>
        <taxon>Aculeata</taxon>
        <taxon>Formicoidea</taxon>
        <taxon>Formicidae</taxon>
        <taxon>Ponerinae</taxon>
        <taxon>Ponerini</taxon>
        <taxon>Dinoponera</taxon>
    </lineage>
</organism>
<sequence>MSHANEKGINIINTRQKQGYTVQTQLEKLKQQAITPIYEKLTSDDLLTHCISGFTQNSNESFNAIVWSMVPKVTFIGKNVLDTAVYIAAGTYNDCLASAMRVMQNIGIKIGPNCYNYCQETGQNRIKLSYRSLSDAARKSRIEQKASRKEEDEFHVSMEGEMYGAGIAD</sequence>
<dbReference type="Proteomes" id="UP000515204">
    <property type="component" value="Unplaced"/>
</dbReference>
<dbReference type="KEGG" id="dqu:106748120"/>
<evidence type="ECO:0000313" key="2">
    <source>
        <dbReference type="RefSeq" id="XP_014481842.1"/>
    </source>
</evidence>
<name>A0A6P3XUL7_DINQU</name>
<gene>
    <name evidence="2" type="primary">LOC106748120</name>
</gene>
<evidence type="ECO:0000313" key="1">
    <source>
        <dbReference type="Proteomes" id="UP000515204"/>
    </source>
</evidence>
<dbReference type="AlphaFoldDB" id="A0A6P3XUL7"/>